<dbReference type="Proteomes" id="UP000215137">
    <property type="component" value="Chromosome"/>
</dbReference>
<evidence type="ECO:0000313" key="3">
    <source>
        <dbReference type="Proteomes" id="UP000215137"/>
    </source>
</evidence>
<dbReference type="RefSeq" id="WP_095373063.1">
    <property type="nucleotide sequence ID" value="NZ_CP022983.1"/>
</dbReference>
<dbReference type="Pfam" id="PF03621">
    <property type="entry name" value="MbtH"/>
    <property type="match status" value="1"/>
</dbReference>
<name>A0A248TN06_9BACI</name>
<dbReference type="SMART" id="SM00923">
    <property type="entry name" value="MbtH"/>
    <property type="match status" value="1"/>
</dbReference>
<sequence>MSNPFDQKDSLYFVLMNNVGQYSLWPSYIDVPTGWQVVWGETTLSSCHQYIEEHWESLLPNEKEKESLSL</sequence>
<dbReference type="AlphaFoldDB" id="A0A248TN06"/>
<keyword evidence="3" id="KW-1185">Reference proteome</keyword>
<dbReference type="InterPro" id="IPR037407">
    <property type="entry name" value="MLP_fam"/>
</dbReference>
<evidence type="ECO:0000313" key="2">
    <source>
        <dbReference type="EMBL" id="ASV69499.1"/>
    </source>
</evidence>
<organism evidence="2 3">
    <name type="scientific">Cytobacillus kochii</name>
    <dbReference type="NCBI Taxonomy" id="859143"/>
    <lineage>
        <taxon>Bacteria</taxon>
        <taxon>Bacillati</taxon>
        <taxon>Bacillota</taxon>
        <taxon>Bacilli</taxon>
        <taxon>Bacillales</taxon>
        <taxon>Bacillaceae</taxon>
        <taxon>Cytobacillus</taxon>
    </lineage>
</organism>
<dbReference type="InterPro" id="IPR005153">
    <property type="entry name" value="MbtH-like_dom"/>
</dbReference>
<dbReference type="GO" id="GO:0019290">
    <property type="term" value="P:siderophore biosynthetic process"/>
    <property type="evidence" value="ECO:0007669"/>
    <property type="project" value="TreeGrafter"/>
</dbReference>
<protein>
    <submittedName>
        <fullName evidence="2">MbtH family protein</fullName>
    </submittedName>
</protein>
<dbReference type="PANTHER" id="PTHR38444">
    <property type="entry name" value="ENTEROBACTIN BIOSYNTHESIS PROTEIN YBDZ"/>
    <property type="match status" value="1"/>
</dbReference>
<dbReference type="OrthoDB" id="7584480at2"/>
<feature type="domain" description="MbtH-like" evidence="1">
    <location>
        <begin position="3"/>
        <end position="53"/>
    </location>
</feature>
<dbReference type="GO" id="GO:0005829">
    <property type="term" value="C:cytosol"/>
    <property type="evidence" value="ECO:0007669"/>
    <property type="project" value="TreeGrafter"/>
</dbReference>
<dbReference type="KEGG" id="bko:CKF48_20585"/>
<reference evidence="2 3" key="1">
    <citation type="submission" date="2017-08" db="EMBL/GenBank/DDBJ databases">
        <title>Complete Genome Sequence of Bacillus kochii Oregon-R-modENCODE STRAIN BDGP4, isolated from Drosophila melanogaster gut.</title>
        <authorList>
            <person name="Wan K.H."/>
            <person name="Yu C."/>
            <person name="Park S."/>
            <person name="Hammonds A.S."/>
            <person name="Booth B.W."/>
            <person name="Celniker S.E."/>
        </authorList>
    </citation>
    <scope>NUCLEOTIDE SEQUENCE [LARGE SCALE GENOMIC DNA]</scope>
    <source>
        <strain evidence="2 3">BDGP4</strain>
    </source>
</reference>
<gene>
    <name evidence="2" type="ORF">CKF48_20585</name>
</gene>
<proteinExistence type="predicted"/>
<dbReference type="EMBL" id="CP022983">
    <property type="protein sequence ID" value="ASV69499.1"/>
    <property type="molecule type" value="Genomic_DNA"/>
</dbReference>
<evidence type="ECO:0000259" key="1">
    <source>
        <dbReference type="SMART" id="SM00923"/>
    </source>
</evidence>
<dbReference type="InterPro" id="IPR038020">
    <property type="entry name" value="MbtH-like_sf"/>
</dbReference>
<dbReference type="PANTHER" id="PTHR38444:SF1">
    <property type="entry name" value="ENTEROBACTIN BIOSYNTHESIS PROTEIN YBDZ"/>
    <property type="match status" value="1"/>
</dbReference>
<dbReference type="Gene3D" id="3.90.820.10">
    <property type="entry name" value="Structural Genomics, Unknown Function 30-nov-00 1gh9 Mol_id"/>
    <property type="match status" value="1"/>
</dbReference>
<accession>A0A248TN06</accession>
<dbReference type="SUPFAM" id="SSF160582">
    <property type="entry name" value="MbtH-like"/>
    <property type="match status" value="1"/>
</dbReference>